<evidence type="ECO:0000313" key="3">
    <source>
        <dbReference type="Proteomes" id="UP000194236"/>
    </source>
</evidence>
<sequence>MKPFKLPPKRKVYTKRNSYDNSSQSSATSQPPTPKEPQGYFARFYEYLKSILSERKEAFDHFFDSTDSDVSTAKKWPKFNSIWEEFVYKFRYDWELTQKLRTFVRTGKVDFDPPINQMPVTVDSKSTAAFLSSTPPPPSSMATQVDNLTGITKIISDTETLKQLHNLDKLL</sequence>
<evidence type="ECO:0000256" key="1">
    <source>
        <dbReference type="SAM" id="MobiDB-lite"/>
    </source>
</evidence>
<evidence type="ECO:0000313" key="2">
    <source>
        <dbReference type="EMBL" id="OTF71187.1"/>
    </source>
</evidence>
<accession>A0A1Y3AT62</accession>
<protein>
    <submittedName>
        <fullName evidence="2">Uncharacterized protein</fullName>
    </submittedName>
</protein>
<gene>
    <name evidence="2" type="ORF">BLA29_010902</name>
</gene>
<dbReference type="EMBL" id="MUJZ01062213">
    <property type="protein sequence ID" value="OTF71187.1"/>
    <property type="molecule type" value="Genomic_DNA"/>
</dbReference>
<keyword evidence="3" id="KW-1185">Reference proteome</keyword>
<dbReference type="Proteomes" id="UP000194236">
    <property type="component" value="Unassembled WGS sequence"/>
</dbReference>
<dbReference type="AlphaFoldDB" id="A0A1Y3AT62"/>
<reference evidence="2 3" key="1">
    <citation type="submission" date="2017-03" db="EMBL/GenBank/DDBJ databases">
        <title>Genome Survey of Euroglyphus maynei.</title>
        <authorList>
            <person name="Arlian L.G."/>
            <person name="Morgan M.S."/>
            <person name="Rider S.D."/>
        </authorList>
    </citation>
    <scope>NUCLEOTIDE SEQUENCE [LARGE SCALE GENOMIC DNA]</scope>
    <source>
        <strain evidence="2">Arlian Lab</strain>
        <tissue evidence="2">Whole body</tissue>
    </source>
</reference>
<organism evidence="2 3">
    <name type="scientific">Euroglyphus maynei</name>
    <name type="common">Mayne's house dust mite</name>
    <dbReference type="NCBI Taxonomy" id="6958"/>
    <lineage>
        <taxon>Eukaryota</taxon>
        <taxon>Metazoa</taxon>
        <taxon>Ecdysozoa</taxon>
        <taxon>Arthropoda</taxon>
        <taxon>Chelicerata</taxon>
        <taxon>Arachnida</taxon>
        <taxon>Acari</taxon>
        <taxon>Acariformes</taxon>
        <taxon>Sarcoptiformes</taxon>
        <taxon>Astigmata</taxon>
        <taxon>Psoroptidia</taxon>
        <taxon>Analgoidea</taxon>
        <taxon>Pyroglyphidae</taxon>
        <taxon>Pyroglyphinae</taxon>
        <taxon>Euroglyphus</taxon>
    </lineage>
</organism>
<proteinExistence type="predicted"/>
<name>A0A1Y3AT62_EURMA</name>
<comment type="caution">
    <text evidence="2">The sequence shown here is derived from an EMBL/GenBank/DDBJ whole genome shotgun (WGS) entry which is preliminary data.</text>
</comment>
<feature type="region of interest" description="Disordered" evidence="1">
    <location>
        <begin position="1"/>
        <end position="38"/>
    </location>
</feature>